<evidence type="ECO:0000256" key="5">
    <source>
        <dbReference type="SAM" id="Phobius"/>
    </source>
</evidence>
<feature type="transmembrane region" description="Helical" evidence="5">
    <location>
        <begin position="99"/>
        <end position="119"/>
    </location>
</feature>
<dbReference type="Pfam" id="PF02656">
    <property type="entry name" value="DUF202"/>
    <property type="match status" value="1"/>
</dbReference>
<feature type="transmembrane region" description="Helical" evidence="5">
    <location>
        <begin position="7"/>
        <end position="28"/>
    </location>
</feature>
<evidence type="ECO:0000256" key="1">
    <source>
        <dbReference type="ARBA" id="ARBA00004127"/>
    </source>
</evidence>
<dbReference type="EMBL" id="BAABBM010000001">
    <property type="protein sequence ID" value="GAA3908316.1"/>
    <property type="molecule type" value="Genomic_DNA"/>
</dbReference>
<feature type="domain" description="DUF202" evidence="6">
    <location>
        <begin position="1"/>
        <end position="73"/>
    </location>
</feature>
<evidence type="ECO:0000259" key="6">
    <source>
        <dbReference type="Pfam" id="PF02656"/>
    </source>
</evidence>
<evidence type="ECO:0000256" key="3">
    <source>
        <dbReference type="ARBA" id="ARBA00022989"/>
    </source>
</evidence>
<evidence type="ECO:0000313" key="8">
    <source>
        <dbReference type="Proteomes" id="UP001500827"/>
    </source>
</evidence>
<evidence type="ECO:0000256" key="2">
    <source>
        <dbReference type="ARBA" id="ARBA00022692"/>
    </source>
</evidence>
<reference evidence="8" key="1">
    <citation type="journal article" date="2019" name="Int. J. Syst. Evol. Microbiol.">
        <title>The Global Catalogue of Microorganisms (GCM) 10K type strain sequencing project: providing services to taxonomists for standard genome sequencing and annotation.</title>
        <authorList>
            <consortium name="The Broad Institute Genomics Platform"/>
            <consortium name="The Broad Institute Genome Sequencing Center for Infectious Disease"/>
            <person name="Wu L."/>
            <person name="Ma J."/>
        </authorList>
    </citation>
    <scope>NUCLEOTIDE SEQUENCE [LARGE SCALE GENOMIC DNA]</scope>
    <source>
        <strain evidence="8">JCM 17543</strain>
    </source>
</reference>
<sequence>MASDRTLMAVVRTSLALIGFGFTIFEFFRKLSDSVLPKGALPSDAPRRFGFALISLGIVLLFFGLLNHYHDSRNRRRRRQALFDQQLIGHAESKTPNSATIVAFLLLLVGLFAILRVGLSLGPF</sequence>
<accession>A0ABP7LZ74</accession>
<comment type="subcellular location">
    <subcellularLocation>
        <location evidence="1">Endomembrane system</location>
        <topology evidence="1">Multi-pass membrane protein</topology>
    </subcellularLocation>
</comment>
<dbReference type="InterPro" id="IPR003807">
    <property type="entry name" value="DUF202"/>
</dbReference>
<feature type="transmembrane region" description="Helical" evidence="5">
    <location>
        <begin position="48"/>
        <end position="69"/>
    </location>
</feature>
<keyword evidence="3 5" id="KW-1133">Transmembrane helix</keyword>
<evidence type="ECO:0000256" key="4">
    <source>
        <dbReference type="ARBA" id="ARBA00023136"/>
    </source>
</evidence>
<proteinExistence type="predicted"/>
<name>A0ABP7LZ74_9SPHN</name>
<keyword evidence="2 5" id="KW-0812">Transmembrane</keyword>
<dbReference type="Proteomes" id="UP001500827">
    <property type="component" value="Unassembled WGS sequence"/>
</dbReference>
<comment type="caution">
    <text evidence="7">The sequence shown here is derived from an EMBL/GenBank/DDBJ whole genome shotgun (WGS) entry which is preliminary data.</text>
</comment>
<gene>
    <name evidence="7" type="ORF">GCM10022276_28340</name>
</gene>
<protein>
    <recommendedName>
        <fullName evidence="6">DUF202 domain-containing protein</fullName>
    </recommendedName>
</protein>
<keyword evidence="8" id="KW-1185">Reference proteome</keyword>
<keyword evidence="4 5" id="KW-0472">Membrane</keyword>
<evidence type="ECO:0000313" key="7">
    <source>
        <dbReference type="EMBL" id="GAA3908316.1"/>
    </source>
</evidence>
<organism evidence="7 8">
    <name type="scientific">Sphingomonas limnosediminicola</name>
    <dbReference type="NCBI Taxonomy" id="940133"/>
    <lineage>
        <taxon>Bacteria</taxon>
        <taxon>Pseudomonadati</taxon>
        <taxon>Pseudomonadota</taxon>
        <taxon>Alphaproteobacteria</taxon>
        <taxon>Sphingomonadales</taxon>
        <taxon>Sphingomonadaceae</taxon>
        <taxon>Sphingomonas</taxon>
    </lineage>
</organism>